<evidence type="ECO:0000313" key="3">
    <source>
        <dbReference type="Proteomes" id="UP000230069"/>
    </source>
</evidence>
<sequence length="284" mass="31923">MAQSGTENQVISIEVDNDRINDLSFKDIKNGGIKQCFTEWLWTQDIWVTYLRHVPLPLAFSTTCLSLSLIFMFINLMSPKHANEAATNLLALTSCYGLLALVPLIIFTSYKALKAIFQCLIHCACLNGVGLWILADIVIEVLQCVSFALLVKYSTDNSKMISTGGLILMGVSSGISIPYTVVILKILLRYKSVFKDSHRRDNKMDSLRTKFKTIVSSINQLYRNLAEANRIATEEMVRVGAKEIVDAEEAMKNNKYKEELALISSQFSDISRRIAEAQRVARRV</sequence>
<evidence type="ECO:0000256" key="1">
    <source>
        <dbReference type="SAM" id="Phobius"/>
    </source>
</evidence>
<keyword evidence="1" id="KW-0812">Transmembrane</keyword>
<dbReference type="Proteomes" id="UP000230069">
    <property type="component" value="Unassembled WGS sequence"/>
</dbReference>
<keyword evidence="1" id="KW-0472">Membrane</keyword>
<feature type="transmembrane region" description="Helical" evidence="1">
    <location>
        <begin position="58"/>
        <end position="77"/>
    </location>
</feature>
<proteinExistence type="predicted"/>
<keyword evidence="1" id="KW-1133">Transmembrane helix</keyword>
<dbReference type="EMBL" id="KZ305043">
    <property type="protein sequence ID" value="PIA39523.1"/>
    <property type="molecule type" value="Genomic_DNA"/>
</dbReference>
<gene>
    <name evidence="2" type="ORF">AQUCO_02600169v1</name>
</gene>
<feature type="transmembrane region" description="Helical" evidence="1">
    <location>
        <begin position="130"/>
        <end position="151"/>
    </location>
</feature>
<feature type="transmembrane region" description="Helical" evidence="1">
    <location>
        <begin position="89"/>
        <end position="110"/>
    </location>
</feature>
<keyword evidence="3" id="KW-1185">Reference proteome</keyword>
<reference evidence="2 3" key="1">
    <citation type="submission" date="2017-09" db="EMBL/GenBank/DDBJ databases">
        <title>WGS assembly of Aquilegia coerulea Goldsmith.</title>
        <authorList>
            <person name="Hodges S."/>
            <person name="Kramer E."/>
            <person name="Nordborg M."/>
            <person name="Tomkins J."/>
            <person name="Borevitz J."/>
            <person name="Derieg N."/>
            <person name="Yan J."/>
            <person name="Mihaltcheva S."/>
            <person name="Hayes R.D."/>
            <person name="Rokhsar D."/>
        </authorList>
    </citation>
    <scope>NUCLEOTIDE SEQUENCE [LARGE SCALE GENOMIC DNA]</scope>
    <source>
        <strain evidence="3">cv. Goldsmith</strain>
    </source>
</reference>
<evidence type="ECO:0000313" key="2">
    <source>
        <dbReference type="EMBL" id="PIA39523.1"/>
    </source>
</evidence>
<dbReference type="InParanoid" id="A0A2G5D7N3"/>
<feature type="transmembrane region" description="Helical" evidence="1">
    <location>
        <begin position="163"/>
        <end position="188"/>
    </location>
</feature>
<protein>
    <submittedName>
        <fullName evidence="2">Uncharacterized protein</fullName>
    </submittedName>
</protein>
<accession>A0A2G5D7N3</accession>
<name>A0A2G5D7N3_AQUCA</name>
<dbReference type="AlphaFoldDB" id="A0A2G5D7N3"/>
<organism evidence="2 3">
    <name type="scientific">Aquilegia coerulea</name>
    <name type="common">Rocky mountain columbine</name>
    <dbReference type="NCBI Taxonomy" id="218851"/>
    <lineage>
        <taxon>Eukaryota</taxon>
        <taxon>Viridiplantae</taxon>
        <taxon>Streptophyta</taxon>
        <taxon>Embryophyta</taxon>
        <taxon>Tracheophyta</taxon>
        <taxon>Spermatophyta</taxon>
        <taxon>Magnoliopsida</taxon>
        <taxon>Ranunculales</taxon>
        <taxon>Ranunculaceae</taxon>
        <taxon>Thalictroideae</taxon>
        <taxon>Aquilegia</taxon>
    </lineage>
</organism>